<name>A0A5N8VEH8_9ACTN</name>
<keyword evidence="3" id="KW-1185">Reference proteome</keyword>
<dbReference type="RefSeq" id="WP_152889436.1">
    <property type="nucleotide sequence ID" value="NZ_JBHJTU010000030.1"/>
</dbReference>
<evidence type="ECO:0000313" key="2">
    <source>
        <dbReference type="EMBL" id="MPY33256.1"/>
    </source>
</evidence>
<protein>
    <submittedName>
        <fullName evidence="2">Uncharacterized protein</fullName>
    </submittedName>
</protein>
<dbReference type="OrthoDB" id="4321675at2"/>
<feature type="compositionally biased region" description="Polar residues" evidence="1">
    <location>
        <begin position="108"/>
        <end position="120"/>
    </location>
</feature>
<organism evidence="2 3">
    <name type="scientific">Streptomyces adustus</name>
    <dbReference type="NCBI Taxonomy" id="1609272"/>
    <lineage>
        <taxon>Bacteria</taxon>
        <taxon>Bacillati</taxon>
        <taxon>Actinomycetota</taxon>
        <taxon>Actinomycetes</taxon>
        <taxon>Kitasatosporales</taxon>
        <taxon>Streptomycetaceae</taxon>
        <taxon>Streptomyces</taxon>
    </lineage>
</organism>
<gene>
    <name evidence="2" type="ORF">FNH09_18895</name>
</gene>
<dbReference type="EMBL" id="VJZD01000069">
    <property type="protein sequence ID" value="MPY33256.1"/>
    <property type="molecule type" value="Genomic_DNA"/>
</dbReference>
<comment type="caution">
    <text evidence="2">The sequence shown here is derived from an EMBL/GenBank/DDBJ whole genome shotgun (WGS) entry which is preliminary data.</text>
</comment>
<dbReference type="AlphaFoldDB" id="A0A5N8VEH8"/>
<proteinExistence type="predicted"/>
<reference evidence="2 3" key="1">
    <citation type="submission" date="2019-07" db="EMBL/GenBank/DDBJ databases">
        <title>New species of Amycolatopsis and Streptomyces.</title>
        <authorList>
            <person name="Duangmal K."/>
            <person name="Teo W.F.A."/>
            <person name="Lipun K."/>
        </authorList>
    </citation>
    <scope>NUCLEOTIDE SEQUENCE [LARGE SCALE GENOMIC DNA]</scope>
    <source>
        <strain evidence="2 3">NBRC 109810</strain>
    </source>
</reference>
<evidence type="ECO:0000256" key="1">
    <source>
        <dbReference type="SAM" id="MobiDB-lite"/>
    </source>
</evidence>
<sequence length="120" mass="12727">MPAPGFVPHVSEPEFAAQVRKAVDEVARRAAGQLCAAGRAGDPVPTDRVRALAHLYVLVTMEEAVQHLERGAARAAADAGAGYPEIGHVSRMSRQGARRRWPGLVTDPASSPSHQPTRSS</sequence>
<accession>A0A5N8VEH8</accession>
<feature type="region of interest" description="Disordered" evidence="1">
    <location>
        <begin position="75"/>
        <end position="120"/>
    </location>
</feature>
<evidence type="ECO:0000313" key="3">
    <source>
        <dbReference type="Proteomes" id="UP000325849"/>
    </source>
</evidence>
<dbReference type="Proteomes" id="UP000325849">
    <property type="component" value="Unassembled WGS sequence"/>
</dbReference>